<name>A0A8E0QJJ0_9EURO</name>
<accession>A0A8E0QJJ0</accession>
<protein>
    <recommendedName>
        <fullName evidence="1">DUF7730 domain-containing protein</fullName>
    </recommendedName>
</protein>
<proteinExistence type="predicted"/>
<reference evidence="2" key="1">
    <citation type="journal article" date="2015" name="Genome Announc.">
        <title>Draft Genome Sequence of the Pathogenic Filamentous Fungus Aspergillus udagawae Strain IFM 46973T.</title>
        <authorList>
            <person name="Kusuya Y."/>
            <person name="Takahashi-Nakaguchi A."/>
            <person name="Takahashi H."/>
            <person name="Yaguchi T."/>
        </authorList>
    </citation>
    <scope>NUCLEOTIDE SEQUENCE</scope>
    <source>
        <strain evidence="2">IFM 46973</strain>
    </source>
</reference>
<evidence type="ECO:0000313" key="2">
    <source>
        <dbReference type="EMBL" id="GIC85117.1"/>
    </source>
</evidence>
<reference evidence="2" key="2">
    <citation type="submission" date="2021-01" db="EMBL/GenBank/DDBJ databases">
        <title>Pan-genome distribution and transcriptional activeness of fungal secondary metabolism genes in Aspergillus section Fumigati.</title>
        <authorList>
            <person name="Takahashi H."/>
            <person name="Umemura M."/>
            <person name="Ninomiya A."/>
            <person name="Kusuya Y."/>
            <person name="Urayama S."/>
            <person name="Shimizu M."/>
            <person name="Watanabe A."/>
            <person name="Kamei K."/>
            <person name="Yaguchi T."/>
            <person name="Hagiwara D."/>
        </authorList>
    </citation>
    <scope>NUCLEOTIDE SEQUENCE</scope>
    <source>
        <strain evidence="2">IFM 46973</strain>
    </source>
</reference>
<dbReference type="GeneID" id="66988421"/>
<dbReference type="AlphaFoldDB" id="A0A8E0QJJ0"/>
<feature type="domain" description="DUF7730" evidence="1">
    <location>
        <begin position="4"/>
        <end position="125"/>
    </location>
</feature>
<dbReference type="EMBL" id="BBXM02000001">
    <property type="protein sequence ID" value="GIC85117.1"/>
    <property type="molecule type" value="Genomic_DNA"/>
</dbReference>
<gene>
    <name evidence="2" type="ORF">Aud_000945</name>
</gene>
<sequence length="278" mass="32667">MTDSSSSIFLRLPCELRLEIYRRVFFIYPHARTRVSEFRLSERTETPPCKAFEVYIHPTKAHASVYRAAPNEYRSQEDQHRLHEYRYTPQEFLAILSVSKAVYKEAMPLFYSETFFCFPKNGRLGLPTSFLCNIGPRREQYVRRLSFELLPLNYPCTIEDRPTLKWVAVFLSFMKHVDILEIILFITEERLEFGEKFISFARPLLSNELIFDVLWGFHHLLALGNLSTLRFVGDPDKVLRNPDDRTLLEGVRGKRLFEGDTGRRPRVVFEHPPGLDEV</sequence>
<dbReference type="Pfam" id="PF24864">
    <property type="entry name" value="DUF7730"/>
    <property type="match status" value="1"/>
</dbReference>
<evidence type="ECO:0000313" key="3">
    <source>
        <dbReference type="Proteomes" id="UP000036893"/>
    </source>
</evidence>
<dbReference type="InterPro" id="IPR056632">
    <property type="entry name" value="DUF7730"/>
</dbReference>
<dbReference type="InterPro" id="IPR038883">
    <property type="entry name" value="AN11006-like"/>
</dbReference>
<comment type="caution">
    <text evidence="2">The sequence shown here is derived from an EMBL/GenBank/DDBJ whole genome shotgun (WGS) entry which is preliminary data.</text>
</comment>
<dbReference type="PANTHER" id="PTHR42085:SF2">
    <property type="entry name" value="F-BOX DOMAIN-CONTAINING PROTEIN"/>
    <property type="match status" value="1"/>
</dbReference>
<dbReference type="Proteomes" id="UP000036893">
    <property type="component" value="Unassembled WGS sequence"/>
</dbReference>
<dbReference type="PANTHER" id="PTHR42085">
    <property type="entry name" value="F-BOX DOMAIN-CONTAINING PROTEIN"/>
    <property type="match status" value="1"/>
</dbReference>
<dbReference type="RefSeq" id="XP_043142383.1">
    <property type="nucleotide sequence ID" value="XM_043286448.1"/>
</dbReference>
<evidence type="ECO:0000259" key="1">
    <source>
        <dbReference type="Pfam" id="PF24864"/>
    </source>
</evidence>
<organism evidence="2 3">
    <name type="scientific">Aspergillus udagawae</name>
    <dbReference type="NCBI Taxonomy" id="91492"/>
    <lineage>
        <taxon>Eukaryota</taxon>
        <taxon>Fungi</taxon>
        <taxon>Dikarya</taxon>
        <taxon>Ascomycota</taxon>
        <taxon>Pezizomycotina</taxon>
        <taxon>Eurotiomycetes</taxon>
        <taxon>Eurotiomycetidae</taxon>
        <taxon>Eurotiales</taxon>
        <taxon>Aspergillaceae</taxon>
        <taxon>Aspergillus</taxon>
        <taxon>Aspergillus subgen. Fumigati</taxon>
    </lineage>
</organism>